<dbReference type="InterPro" id="IPR013785">
    <property type="entry name" value="Aldolase_TIM"/>
</dbReference>
<evidence type="ECO:0000313" key="9">
    <source>
        <dbReference type="EMBL" id="SVB56350.1"/>
    </source>
</evidence>
<dbReference type="EC" id="2.4.2.19" evidence="3"/>
<dbReference type="GO" id="GO:0034213">
    <property type="term" value="P:quinolinate catabolic process"/>
    <property type="evidence" value="ECO:0007669"/>
    <property type="project" value="TreeGrafter"/>
</dbReference>
<dbReference type="InterPro" id="IPR036068">
    <property type="entry name" value="Nicotinate_pribotase-like_C"/>
</dbReference>
<keyword evidence="5" id="KW-0328">Glycosyltransferase</keyword>
<dbReference type="EMBL" id="UINC01047274">
    <property type="protein sequence ID" value="SVB56350.1"/>
    <property type="molecule type" value="Genomic_DNA"/>
</dbReference>
<dbReference type="GO" id="GO:0005737">
    <property type="term" value="C:cytoplasm"/>
    <property type="evidence" value="ECO:0007669"/>
    <property type="project" value="TreeGrafter"/>
</dbReference>
<proteinExistence type="inferred from homology"/>
<dbReference type="SUPFAM" id="SSF51690">
    <property type="entry name" value="Nicotinate/Quinolinate PRTase C-terminal domain-like"/>
    <property type="match status" value="1"/>
</dbReference>
<feature type="non-terminal residue" evidence="9">
    <location>
        <position position="1"/>
    </location>
</feature>
<evidence type="ECO:0000259" key="8">
    <source>
        <dbReference type="Pfam" id="PF02749"/>
    </source>
</evidence>
<dbReference type="FunFam" id="3.20.20.70:FF:000030">
    <property type="entry name" value="Nicotinate-nucleotide pyrophosphorylase, carboxylating"/>
    <property type="match status" value="1"/>
</dbReference>
<dbReference type="PANTHER" id="PTHR32179:SF3">
    <property type="entry name" value="NICOTINATE-NUCLEOTIDE PYROPHOSPHORYLASE [CARBOXYLATING]"/>
    <property type="match status" value="1"/>
</dbReference>
<evidence type="ECO:0000256" key="2">
    <source>
        <dbReference type="ARBA" id="ARBA00009400"/>
    </source>
</evidence>
<dbReference type="GO" id="GO:0009435">
    <property type="term" value="P:NAD+ biosynthetic process"/>
    <property type="evidence" value="ECO:0007669"/>
    <property type="project" value="UniProtKB-UniPathway"/>
</dbReference>
<name>A0A382F076_9ZZZZ</name>
<feature type="domain" description="Quinolinate phosphoribosyl transferase N-terminal" evidence="8">
    <location>
        <begin position="2"/>
        <end position="40"/>
    </location>
</feature>
<dbReference type="Gene3D" id="3.20.20.70">
    <property type="entry name" value="Aldolase class I"/>
    <property type="match status" value="1"/>
</dbReference>
<dbReference type="Gene3D" id="3.90.1170.20">
    <property type="entry name" value="Quinolinate phosphoribosyl transferase, N-terminal domain"/>
    <property type="match status" value="1"/>
</dbReference>
<organism evidence="9">
    <name type="scientific">marine metagenome</name>
    <dbReference type="NCBI Taxonomy" id="408172"/>
    <lineage>
        <taxon>unclassified sequences</taxon>
        <taxon>metagenomes</taxon>
        <taxon>ecological metagenomes</taxon>
    </lineage>
</organism>
<comment type="similarity">
    <text evidence="2">Belongs to the NadC/ModD family.</text>
</comment>
<dbReference type="InterPro" id="IPR002638">
    <property type="entry name" value="Quinolinate_PRibosylTrfase_C"/>
</dbReference>
<dbReference type="AlphaFoldDB" id="A0A382F076"/>
<dbReference type="PANTHER" id="PTHR32179">
    <property type="entry name" value="NICOTINATE-NUCLEOTIDE PYROPHOSPHORYLASE [CARBOXYLATING]"/>
    <property type="match status" value="1"/>
</dbReference>
<evidence type="ECO:0000256" key="3">
    <source>
        <dbReference type="ARBA" id="ARBA00011944"/>
    </source>
</evidence>
<dbReference type="CDD" id="cd01572">
    <property type="entry name" value="QPRTase"/>
    <property type="match status" value="1"/>
</dbReference>
<dbReference type="Pfam" id="PF02749">
    <property type="entry name" value="QRPTase_N"/>
    <property type="match status" value="1"/>
</dbReference>
<evidence type="ECO:0000256" key="4">
    <source>
        <dbReference type="ARBA" id="ARBA00022642"/>
    </source>
</evidence>
<dbReference type="UniPathway" id="UPA00253">
    <property type="reaction ID" value="UER00331"/>
</dbReference>
<evidence type="ECO:0000256" key="1">
    <source>
        <dbReference type="ARBA" id="ARBA00004893"/>
    </source>
</evidence>
<keyword evidence="6" id="KW-0808">Transferase</keyword>
<gene>
    <name evidence="9" type="ORF">METZ01_LOCUS209204</name>
</gene>
<protein>
    <recommendedName>
        <fullName evidence="3">nicotinate-nucleotide diphosphorylase (carboxylating)</fullName>
        <ecNumber evidence="3">2.4.2.19</ecNumber>
    </recommendedName>
</protein>
<evidence type="ECO:0000259" key="7">
    <source>
        <dbReference type="Pfam" id="PF01729"/>
    </source>
</evidence>
<dbReference type="InterPro" id="IPR022412">
    <property type="entry name" value="Quinolinate_PRibosylTrfase_N"/>
</dbReference>
<dbReference type="InterPro" id="IPR027277">
    <property type="entry name" value="NadC/ModD"/>
</dbReference>
<feature type="domain" description="Quinolinate phosphoribosyl transferase C-terminal" evidence="7">
    <location>
        <begin position="42"/>
        <end position="211"/>
    </location>
</feature>
<comment type="pathway">
    <text evidence="1">Cofactor biosynthesis; NAD(+) biosynthesis; nicotinate D-ribonucleotide from quinolinate: step 1/1.</text>
</comment>
<dbReference type="NCBIfam" id="TIGR00078">
    <property type="entry name" value="nadC"/>
    <property type="match status" value="1"/>
</dbReference>
<keyword evidence="4" id="KW-0662">Pyridine nucleotide biosynthesis</keyword>
<evidence type="ECO:0000256" key="6">
    <source>
        <dbReference type="ARBA" id="ARBA00022679"/>
    </source>
</evidence>
<sequence length="213" mass="22892">ILIPDGSKVTKNDRILEISGYLSSILTAERTALNFLRKLSGVATETSKYVDEISHTNSRIVDTRKTTPGFRALEKYAVRMGGGHNHRLNLSDGILIKDNHVKILHLEGLNLTGVIQKAKSNAPHTIKVEVEVETVEQAVESVSAGADIILLDNMSTQDMEKAVKSCLGRAVTEASGGINLKTVRSVAETGVNLISVGAITHSAPNLDLSLDID</sequence>
<reference evidence="9" key="1">
    <citation type="submission" date="2018-05" db="EMBL/GenBank/DDBJ databases">
        <authorList>
            <person name="Lanie J.A."/>
            <person name="Ng W.-L."/>
            <person name="Kazmierczak K.M."/>
            <person name="Andrzejewski T.M."/>
            <person name="Davidsen T.M."/>
            <person name="Wayne K.J."/>
            <person name="Tettelin H."/>
            <person name="Glass J.I."/>
            <person name="Rusch D."/>
            <person name="Podicherti R."/>
            <person name="Tsui H.-C.T."/>
            <person name="Winkler M.E."/>
        </authorList>
    </citation>
    <scope>NUCLEOTIDE SEQUENCE</scope>
</reference>
<dbReference type="Pfam" id="PF01729">
    <property type="entry name" value="QRPTase_C"/>
    <property type="match status" value="1"/>
</dbReference>
<accession>A0A382F076</accession>
<dbReference type="SUPFAM" id="SSF54675">
    <property type="entry name" value="Nicotinate/Quinolinate PRTase N-terminal domain-like"/>
    <property type="match status" value="1"/>
</dbReference>
<dbReference type="InterPro" id="IPR037128">
    <property type="entry name" value="Quinolinate_PRibosylTase_N_sf"/>
</dbReference>
<dbReference type="GO" id="GO:0004514">
    <property type="term" value="F:nicotinate-nucleotide diphosphorylase (carboxylating) activity"/>
    <property type="evidence" value="ECO:0007669"/>
    <property type="project" value="UniProtKB-EC"/>
</dbReference>
<evidence type="ECO:0000256" key="5">
    <source>
        <dbReference type="ARBA" id="ARBA00022676"/>
    </source>
</evidence>
<dbReference type="InterPro" id="IPR004393">
    <property type="entry name" value="NadC"/>
</dbReference>